<name>A0ABV4QRS1_9ACTN</name>
<dbReference type="Proteomes" id="UP001569904">
    <property type="component" value="Unassembled WGS sequence"/>
</dbReference>
<proteinExistence type="predicted"/>
<comment type="caution">
    <text evidence="1">The sequence shown here is derived from an EMBL/GenBank/DDBJ whole genome shotgun (WGS) entry which is preliminary data.</text>
</comment>
<organism evidence="1 2">
    <name type="scientific">Actinomadura chokoriensis</name>
    <dbReference type="NCBI Taxonomy" id="454156"/>
    <lineage>
        <taxon>Bacteria</taxon>
        <taxon>Bacillati</taxon>
        <taxon>Actinomycetota</taxon>
        <taxon>Actinomycetes</taxon>
        <taxon>Streptosporangiales</taxon>
        <taxon>Thermomonosporaceae</taxon>
        <taxon>Actinomadura</taxon>
    </lineage>
</organism>
<keyword evidence="2" id="KW-1185">Reference proteome</keyword>
<dbReference type="EMBL" id="JAXCEH010000002">
    <property type="protein sequence ID" value="MFA1553224.1"/>
    <property type="molecule type" value="Genomic_DNA"/>
</dbReference>
<accession>A0ABV4QRS1</accession>
<dbReference type="RefSeq" id="WP_371939585.1">
    <property type="nucleotide sequence ID" value="NZ_JAXCEH010000002.1"/>
</dbReference>
<reference evidence="1 2" key="1">
    <citation type="submission" date="2023-11" db="EMBL/GenBank/DDBJ databases">
        <title>Actinomadura monticuli sp. nov., isolated from volcanic ash.</title>
        <authorList>
            <person name="Lee S.D."/>
            <person name="Yang H."/>
            <person name="Kim I.S."/>
        </authorList>
    </citation>
    <scope>NUCLEOTIDE SEQUENCE [LARGE SCALE GENOMIC DNA]</scope>
    <source>
        <strain evidence="1 2">DSM 45346</strain>
    </source>
</reference>
<protein>
    <recommendedName>
        <fullName evidence="3">DUF4034 domain-containing protein</fullName>
    </recommendedName>
</protein>
<evidence type="ECO:0008006" key="3">
    <source>
        <dbReference type="Google" id="ProtNLM"/>
    </source>
</evidence>
<evidence type="ECO:0000313" key="2">
    <source>
        <dbReference type="Proteomes" id="UP001569904"/>
    </source>
</evidence>
<evidence type="ECO:0000313" key="1">
    <source>
        <dbReference type="EMBL" id="MFA1553224.1"/>
    </source>
</evidence>
<gene>
    <name evidence="1" type="ORF">SM436_05930</name>
</gene>
<sequence length="341" mass="38145">MGLTDVDRALGRSVEQGRPADPVLARGRAVQVMGGRPWHDPDLDRAVDAIQGRFPRLGVRLLAESRGDPEVRSVRVEALAKAAVGLSRGVEALVAEDSSNPDLWLWLGRTRLEEAWQIRPEARARAVQAASYTAYTQSMQAAREPLMRAASLWPDDPVPWEAMLWYALGLGLDREEKDALWRQVSRRCPTLYGAHVARLVSLSPQWGGMTDEMFDFARVAMATASSEDPRAALIPLAYFEYFVQERSGIIRGASSWFSLEECRDVEAAARGWFEGHRLHPRTIEAHNLFGAAFHLADVRRPARQHLIRTWGRPSSLPWTYLGGDEVGQYVKACRHLNVVTA</sequence>